<accession>A0A3M0DSQ3</accession>
<evidence type="ECO:0000313" key="1">
    <source>
        <dbReference type="EMBL" id="AZH25505.1"/>
    </source>
</evidence>
<dbReference type="KEGG" id="haer:DU502_08970"/>
<dbReference type="AlphaFoldDB" id="A0A3M0DSQ3"/>
<dbReference type="RefSeq" id="WP_121919043.1">
    <property type="nucleotide sequence ID" value="NZ_CP034145.1"/>
</dbReference>
<evidence type="ECO:0000313" key="3">
    <source>
        <dbReference type="Proteomes" id="UP000277326"/>
    </source>
</evidence>
<dbReference type="Proteomes" id="UP000282007">
    <property type="component" value="Chromosome"/>
</dbReference>
<reference evidence="2" key="3">
    <citation type="submission" date="2018-10" db="EMBL/GenBank/DDBJ databases">
        <authorList>
            <person name="Whitman W."/>
            <person name="Huntemann M."/>
            <person name="Clum A."/>
            <person name="Pillay M."/>
            <person name="Palaniappan K."/>
            <person name="Varghese N."/>
            <person name="Mikhailova N."/>
            <person name="Stamatis D."/>
            <person name="Reddy T."/>
            <person name="Daum C."/>
            <person name="Shapiro N."/>
            <person name="Ivanova N."/>
            <person name="Kyrpides N."/>
            <person name="Woyke T."/>
        </authorList>
    </citation>
    <scope>NUCLEOTIDE SEQUENCE</scope>
    <source>
        <strain evidence="2">CGMCC 1.10124</strain>
    </source>
</reference>
<reference evidence="2 3" key="1">
    <citation type="journal article" date="2015" name="Stand. Genomic Sci.">
        <title>Genomic Encyclopedia of Bacterial and Archaeal Type Strains, Phase III: the genomes of soil and plant-associated and newly described type strains.</title>
        <authorList>
            <person name="Whitman W.B."/>
            <person name="Woyke T."/>
            <person name="Klenk H.P."/>
            <person name="Zhou Y."/>
            <person name="Lilburn T.G."/>
            <person name="Beck B.J."/>
            <person name="De Vos P."/>
            <person name="Vandamme P."/>
            <person name="Eisen J.A."/>
            <person name="Garrity G."/>
            <person name="Hugenholtz P."/>
            <person name="Kyrpides N.C."/>
        </authorList>
    </citation>
    <scope>NUCLEOTIDE SEQUENCE [LARGE SCALE GENOMIC DNA]</scope>
    <source>
        <strain evidence="2 3">CGMCC 1.10124</strain>
    </source>
</reference>
<dbReference type="OrthoDB" id="375344at2157"/>
<dbReference type="GeneID" id="38471414"/>
<protein>
    <submittedName>
        <fullName evidence="2">Uncharacterized protein</fullName>
    </submittedName>
</protein>
<keyword evidence="4" id="KW-1185">Reference proteome</keyword>
<sequence length="146" mass="16343">MGTSWLHRRGSITNEDIEDARLFVTTRTWSGCPDSQVFDRIGTGSARATTQKEAYQSASAQAIRQVKVLLAAFRRELGACPEECRLEEVRVEDTTTTPADACRYSGVSQFLAHVPFVNVVFGFEGGYHCHVTHEQKVRFECTPVEE</sequence>
<gene>
    <name evidence="2" type="ORF">ATH50_0302</name>
    <name evidence="1" type="ORF">DU502_08970</name>
</gene>
<dbReference type="Proteomes" id="UP000277326">
    <property type="component" value="Unassembled WGS sequence"/>
</dbReference>
<name>A0A3M0DSQ3_9EURY</name>
<dbReference type="EMBL" id="REFS01000001">
    <property type="protein sequence ID" value="RMB25218.1"/>
    <property type="molecule type" value="Genomic_DNA"/>
</dbReference>
<proteinExistence type="predicted"/>
<reference evidence="1 4" key="2">
    <citation type="submission" date="2018-07" db="EMBL/GenBank/DDBJ databases">
        <title>Genome sequences of Haloplanus aerogenes JCM 16430T.</title>
        <authorList>
            <person name="Kim Y.B."/>
            <person name="Roh S.W."/>
        </authorList>
    </citation>
    <scope>NUCLEOTIDE SEQUENCE [LARGE SCALE GENOMIC DNA]</scope>
    <source>
        <strain evidence="1 4">JCM 16430</strain>
    </source>
</reference>
<evidence type="ECO:0000313" key="4">
    <source>
        <dbReference type="Proteomes" id="UP000282007"/>
    </source>
</evidence>
<dbReference type="EMBL" id="CP034145">
    <property type="protein sequence ID" value="AZH25505.1"/>
    <property type="molecule type" value="Genomic_DNA"/>
</dbReference>
<organism evidence="2 3">
    <name type="scientific">Haloplanus aerogenes</name>
    <dbReference type="NCBI Taxonomy" id="660522"/>
    <lineage>
        <taxon>Archaea</taxon>
        <taxon>Methanobacteriati</taxon>
        <taxon>Methanobacteriota</taxon>
        <taxon>Stenosarchaea group</taxon>
        <taxon>Halobacteria</taxon>
        <taxon>Halobacteriales</taxon>
        <taxon>Haloferacaceae</taxon>
        <taxon>Haloplanus</taxon>
    </lineage>
</organism>
<evidence type="ECO:0000313" key="2">
    <source>
        <dbReference type="EMBL" id="RMB25218.1"/>
    </source>
</evidence>